<reference evidence="1" key="1">
    <citation type="submission" date="2014-11" db="EMBL/GenBank/DDBJ databases">
        <authorList>
            <person name="Amaro Gonzalez C."/>
        </authorList>
    </citation>
    <scope>NUCLEOTIDE SEQUENCE</scope>
</reference>
<reference evidence="1" key="2">
    <citation type="journal article" date="2015" name="Fish Shellfish Immunol.">
        <title>Early steps in the European eel (Anguilla anguilla)-Vibrio vulnificus interaction in the gills: Role of the RtxA13 toxin.</title>
        <authorList>
            <person name="Callol A."/>
            <person name="Pajuelo D."/>
            <person name="Ebbesson L."/>
            <person name="Teles M."/>
            <person name="MacKenzie S."/>
            <person name="Amaro C."/>
        </authorList>
    </citation>
    <scope>NUCLEOTIDE SEQUENCE</scope>
</reference>
<protein>
    <submittedName>
        <fullName evidence="1">Uncharacterized protein</fullName>
    </submittedName>
</protein>
<name>A0A0E9SLC6_ANGAN</name>
<organism evidence="1">
    <name type="scientific">Anguilla anguilla</name>
    <name type="common">European freshwater eel</name>
    <name type="synonym">Muraena anguilla</name>
    <dbReference type="NCBI Taxonomy" id="7936"/>
    <lineage>
        <taxon>Eukaryota</taxon>
        <taxon>Metazoa</taxon>
        <taxon>Chordata</taxon>
        <taxon>Craniata</taxon>
        <taxon>Vertebrata</taxon>
        <taxon>Euteleostomi</taxon>
        <taxon>Actinopterygii</taxon>
        <taxon>Neopterygii</taxon>
        <taxon>Teleostei</taxon>
        <taxon>Anguilliformes</taxon>
        <taxon>Anguillidae</taxon>
        <taxon>Anguilla</taxon>
    </lineage>
</organism>
<evidence type="ECO:0000313" key="1">
    <source>
        <dbReference type="EMBL" id="JAH41465.1"/>
    </source>
</evidence>
<sequence length="86" mass="9155">MDLIMTEPSPGSTSTLTASALLWRSKSFCLLAFTRLKSAVAAARTSVKVKTLLANVTETKATRESSSRGPTELSILCVSLLISVTH</sequence>
<dbReference type="AlphaFoldDB" id="A0A0E9SLC6"/>
<proteinExistence type="predicted"/>
<dbReference type="EMBL" id="GBXM01067112">
    <property type="protein sequence ID" value="JAH41465.1"/>
    <property type="molecule type" value="Transcribed_RNA"/>
</dbReference>
<accession>A0A0E9SLC6</accession>